<dbReference type="OrthoDB" id="9802008at2"/>
<dbReference type="InterPro" id="IPR050812">
    <property type="entry name" value="Preph/Arog_dehydrog"/>
</dbReference>
<feature type="domain" description="Prephenate/arogenate dehydrogenase" evidence="4">
    <location>
        <begin position="20"/>
        <end position="297"/>
    </location>
</feature>
<dbReference type="Proteomes" id="UP000004923">
    <property type="component" value="Unassembled WGS sequence"/>
</dbReference>
<evidence type="ECO:0000256" key="3">
    <source>
        <dbReference type="ARBA" id="ARBA00029440"/>
    </source>
</evidence>
<gene>
    <name evidence="5" type="ORF">HMPREF9443_00273</name>
</gene>
<dbReference type="GO" id="GO:0008977">
    <property type="term" value="F:prephenate dehydrogenase (NAD+) activity"/>
    <property type="evidence" value="ECO:0007669"/>
    <property type="project" value="UniProtKB-EC"/>
</dbReference>
<dbReference type="InterPro" id="IPR046826">
    <property type="entry name" value="PDH_N"/>
</dbReference>
<dbReference type="PANTHER" id="PTHR21363">
    <property type="entry name" value="PREPHENATE DEHYDROGENASE"/>
    <property type="match status" value="1"/>
</dbReference>
<dbReference type="Gene3D" id="3.40.50.720">
    <property type="entry name" value="NAD(P)-binding Rossmann-like Domain"/>
    <property type="match status" value="1"/>
</dbReference>
<evidence type="ECO:0000259" key="4">
    <source>
        <dbReference type="PROSITE" id="PS51176"/>
    </source>
</evidence>
<dbReference type="Pfam" id="PF20463">
    <property type="entry name" value="PDH_C"/>
    <property type="match status" value="1"/>
</dbReference>
<comment type="similarity">
    <text evidence="1">Belongs to the prephenate/arogenate dehydrogenase family.</text>
</comment>
<protein>
    <submittedName>
        <fullName evidence="5">Prephenate dehydrogenase</fullName>
        <ecNumber evidence="5">1.3.1.12</ecNumber>
    </submittedName>
</protein>
<accession>E8LBR0</accession>
<dbReference type="SUPFAM" id="SSF51735">
    <property type="entry name" value="NAD(P)-binding Rossmann-fold domains"/>
    <property type="match status" value="1"/>
</dbReference>
<dbReference type="Pfam" id="PF02153">
    <property type="entry name" value="PDH_N"/>
    <property type="match status" value="1"/>
</dbReference>
<dbReference type="InterPro" id="IPR003099">
    <property type="entry name" value="Prephen_DH"/>
</dbReference>
<dbReference type="GO" id="GO:0006571">
    <property type="term" value="P:tyrosine biosynthetic process"/>
    <property type="evidence" value="ECO:0007669"/>
    <property type="project" value="InterPro"/>
</dbReference>
<keyword evidence="2 5" id="KW-0560">Oxidoreductase</keyword>
<dbReference type="InterPro" id="IPR008927">
    <property type="entry name" value="6-PGluconate_DH-like_C_sf"/>
</dbReference>
<dbReference type="EC" id="1.3.1.12" evidence="5"/>
<dbReference type="InterPro" id="IPR046825">
    <property type="entry name" value="PDH_C"/>
</dbReference>
<keyword evidence="6" id="KW-1185">Reference proteome</keyword>
<dbReference type="EMBL" id="AEVN01000009">
    <property type="protein sequence ID" value="EFY05737.1"/>
    <property type="molecule type" value="Genomic_DNA"/>
</dbReference>
<dbReference type="AlphaFoldDB" id="E8LBR0"/>
<proteinExistence type="inferred from homology"/>
<dbReference type="SUPFAM" id="SSF48179">
    <property type="entry name" value="6-phosphogluconate dehydrogenase C-terminal domain-like"/>
    <property type="match status" value="1"/>
</dbReference>
<dbReference type="PROSITE" id="PS51176">
    <property type="entry name" value="PDH_ADH"/>
    <property type="match status" value="1"/>
</dbReference>
<sequence length="297" mass="32869">MIFLEADFGGENRSTRWQELSFAIVGLGLIGGSYAKALRKLGVKQIIGIERDAATLQEAKQQGLVDIGMTEPDNRLKEANVIICAIYPEAIVGFIAENVDFFNESVLLTDVAGIKNDMISRGQELLKGGMEFISGHPMAGRQGSGLGMSDAHIFQNANYIIVPEKHNTQAAISWLEQFALALGCKHTVQVTPAQHDATIAYTSNLPHVTAVALMDSASFDDKTKYFVAGSFRDGTRVADINPELWCNLFLANREKVADEIDKYMEQLVLWRDALRSDDGEKLKELMRKAGARRRELF</sequence>
<dbReference type="InterPro" id="IPR036291">
    <property type="entry name" value="NAD(P)-bd_dom_sf"/>
</dbReference>
<evidence type="ECO:0000256" key="2">
    <source>
        <dbReference type="ARBA" id="ARBA00023002"/>
    </source>
</evidence>
<dbReference type="eggNOG" id="COG0287">
    <property type="taxonomic scope" value="Bacteria"/>
</dbReference>
<organism evidence="5 6">
    <name type="scientific">Phascolarctobacterium succinatutens YIT 12067</name>
    <dbReference type="NCBI Taxonomy" id="626939"/>
    <lineage>
        <taxon>Bacteria</taxon>
        <taxon>Bacillati</taxon>
        <taxon>Bacillota</taxon>
        <taxon>Negativicutes</taxon>
        <taxon>Acidaminococcales</taxon>
        <taxon>Acidaminococcaceae</taxon>
        <taxon>Phascolarctobacterium</taxon>
    </lineage>
</organism>
<comment type="caution">
    <text evidence="5">The sequence shown here is derived from an EMBL/GenBank/DDBJ whole genome shotgun (WGS) entry which is preliminary data.</text>
</comment>
<dbReference type="GO" id="GO:0070403">
    <property type="term" value="F:NAD+ binding"/>
    <property type="evidence" value="ECO:0007669"/>
    <property type="project" value="InterPro"/>
</dbReference>
<evidence type="ECO:0000313" key="6">
    <source>
        <dbReference type="Proteomes" id="UP000004923"/>
    </source>
</evidence>
<evidence type="ECO:0000313" key="5">
    <source>
        <dbReference type="EMBL" id="EFY05737.1"/>
    </source>
</evidence>
<dbReference type="GO" id="GO:0004665">
    <property type="term" value="F:prephenate dehydrogenase (NADP+) activity"/>
    <property type="evidence" value="ECO:0007669"/>
    <property type="project" value="InterPro"/>
</dbReference>
<name>E8LBR0_9FIRM</name>
<comment type="pathway">
    <text evidence="3">Amino-acid biosynthesis.</text>
</comment>
<evidence type="ECO:0000256" key="1">
    <source>
        <dbReference type="ARBA" id="ARBA00007964"/>
    </source>
</evidence>
<reference evidence="5 6" key="1">
    <citation type="submission" date="2011-01" db="EMBL/GenBank/DDBJ databases">
        <authorList>
            <person name="Weinstock G."/>
            <person name="Sodergren E."/>
            <person name="Clifton S."/>
            <person name="Fulton L."/>
            <person name="Fulton B."/>
            <person name="Courtney L."/>
            <person name="Fronick C."/>
            <person name="Harrison M."/>
            <person name="Strong C."/>
            <person name="Farmer C."/>
            <person name="Delahaunty K."/>
            <person name="Markovic C."/>
            <person name="Hall O."/>
            <person name="Minx P."/>
            <person name="Tomlinson C."/>
            <person name="Mitreva M."/>
            <person name="Hou S."/>
            <person name="Chen J."/>
            <person name="Wollam A."/>
            <person name="Pepin K.H."/>
            <person name="Johnson M."/>
            <person name="Bhonagiri V."/>
            <person name="Zhang X."/>
            <person name="Suruliraj S."/>
            <person name="Warren W."/>
            <person name="Chinwalla A."/>
            <person name="Mardis E.R."/>
            <person name="Wilson R.K."/>
        </authorList>
    </citation>
    <scope>NUCLEOTIDE SEQUENCE [LARGE SCALE GENOMIC DNA]</scope>
    <source>
        <strain evidence="5 6">YIT 12067</strain>
    </source>
</reference>
<dbReference type="Gene3D" id="1.10.3660.10">
    <property type="entry name" value="6-phosphogluconate dehydrogenase C-terminal like domain"/>
    <property type="match status" value="1"/>
</dbReference>
<dbReference type="PANTHER" id="PTHR21363:SF0">
    <property type="entry name" value="PREPHENATE DEHYDROGENASE [NADP(+)]"/>
    <property type="match status" value="1"/>
</dbReference>
<dbReference type="HOGENOM" id="CLU_055968_2_0_9"/>